<keyword evidence="2" id="KW-1185">Reference proteome</keyword>
<dbReference type="EMBL" id="QGMZ01000015">
    <property type="protein sequence ID" value="PWR74802.1"/>
    <property type="molecule type" value="Genomic_DNA"/>
</dbReference>
<reference evidence="1 2" key="1">
    <citation type="submission" date="2018-05" db="EMBL/GenBank/DDBJ databases">
        <title>Draft genome of Methanospirillum stamsii Pt1.</title>
        <authorList>
            <person name="Dueholm M.S."/>
            <person name="Nielsen P.H."/>
            <person name="Bakmann L.F."/>
            <person name="Otzen D.E."/>
        </authorList>
    </citation>
    <scope>NUCLEOTIDE SEQUENCE [LARGE SCALE GENOMIC DNA]</scope>
    <source>
        <strain evidence="1 2">Pt1</strain>
    </source>
</reference>
<proteinExistence type="predicted"/>
<dbReference type="GeneID" id="97610588"/>
<evidence type="ECO:0000313" key="1">
    <source>
        <dbReference type="EMBL" id="PWR74802.1"/>
    </source>
</evidence>
<gene>
    <name evidence="1" type="ORF">DLD82_07860</name>
</gene>
<dbReference type="RefSeq" id="WP_109940565.1">
    <property type="nucleotide sequence ID" value="NZ_CP176366.1"/>
</dbReference>
<evidence type="ECO:0000313" key="2">
    <source>
        <dbReference type="Proteomes" id="UP000245934"/>
    </source>
</evidence>
<dbReference type="Proteomes" id="UP000245934">
    <property type="component" value="Unassembled WGS sequence"/>
</dbReference>
<accession>A0A2V2N3T1</accession>
<sequence length="126" mass="13368">MSLQKIVTKVVDNQTVQESASLDLANSTAIGPTSTDTLINLAIECTVTYASGATAGCTVKLFASYDGTNYDTDPYDQFDMPFTANTTKSQTFAVNPAPKFLKVGVTNLDTAQDITAFSAWAHTQAA</sequence>
<organism evidence="1 2">
    <name type="scientific">Methanospirillum stamsii</name>
    <dbReference type="NCBI Taxonomy" id="1277351"/>
    <lineage>
        <taxon>Archaea</taxon>
        <taxon>Methanobacteriati</taxon>
        <taxon>Methanobacteriota</taxon>
        <taxon>Stenosarchaea group</taxon>
        <taxon>Methanomicrobia</taxon>
        <taxon>Methanomicrobiales</taxon>
        <taxon>Methanospirillaceae</taxon>
        <taxon>Methanospirillum</taxon>
    </lineage>
</organism>
<protein>
    <submittedName>
        <fullName evidence="1">Uncharacterized protein</fullName>
    </submittedName>
</protein>
<name>A0A2V2N3T1_9EURY</name>
<dbReference type="AlphaFoldDB" id="A0A2V2N3T1"/>
<comment type="caution">
    <text evidence="1">The sequence shown here is derived from an EMBL/GenBank/DDBJ whole genome shotgun (WGS) entry which is preliminary data.</text>
</comment>